<protein>
    <submittedName>
        <fullName evidence="1">Cold-inducible protein YdjO-related protein</fullName>
    </submittedName>
</protein>
<accession>A0AA90R705</accession>
<keyword evidence="2" id="KW-1185">Reference proteome</keyword>
<comment type="caution">
    <text evidence="1">The sequence shown here is derived from an EMBL/GenBank/DDBJ whole genome shotgun (WGS) entry which is preliminary data.</text>
</comment>
<dbReference type="RefSeq" id="WP_235824906.1">
    <property type="nucleotide sequence ID" value="NZ_JAVGVR010000001.1"/>
</dbReference>
<dbReference type="Proteomes" id="UP001178888">
    <property type="component" value="Unassembled WGS sequence"/>
</dbReference>
<name>A0AA90R705_9BACI</name>
<organism evidence="1 2">
    <name type="scientific">Bacillus salipaludis</name>
    <dbReference type="NCBI Taxonomy" id="2547811"/>
    <lineage>
        <taxon>Bacteria</taxon>
        <taxon>Bacillati</taxon>
        <taxon>Bacillota</taxon>
        <taxon>Bacilli</taxon>
        <taxon>Bacillales</taxon>
        <taxon>Bacillaceae</taxon>
        <taxon>Bacillus</taxon>
    </lineage>
</organism>
<evidence type="ECO:0000313" key="1">
    <source>
        <dbReference type="EMBL" id="MDQ6599246.1"/>
    </source>
</evidence>
<proteinExistence type="predicted"/>
<reference evidence="1" key="1">
    <citation type="submission" date="2023-08" db="EMBL/GenBank/DDBJ databases">
        <title>Nitrogen cycling bacteria in agricultural field soils.</title>
        <authorList>
            <person name="Jang J."/>
        </authorList>
    </citation>
    <scope>NUCLEOTIDE SEQUENCE</scope>
    <source>
        <strain evidence="1">PS3-36</strain>
    </source>
</reference>
<dbReference type="InterPro" id="IPR025916">
    <property type="entry name" value="YdjO"/>
</dbReference>
<dbReference type="Pfam" id="PF14169">
    <property type="entry name" value="YdjO"/>
    <property type="match status" value="1"/>
</dbReference>
<dbReference type="EMBL" id="JAVGVR010000001">
    <property type="protein sequence ID" value="MDQ6599246.1"/>
    <property type="molecule type" value="Genomic_DNA"/>
</dbReference>
<gene>
    <name evidence="1" type="ORF">RCG21_23410</name>
</gene>
<dbReference type="AlphaFoldDB" id="A0AA90R705"/>
<sequence>MHTNNSEKEAVPIFYGKRAKEEEIENILVDTEIYSCIDDSCIGWMRKDFVTDDLLCPMCGNEMMSEIRELPKI</sequence>
<evidence type="ECO:0000313" key="2">
    <source>
        <dbReference type="Proteomes" id="UP001178888"/>
    </source>
</evidence>